<name>A0A8H3IR98_9LECA</name>
<feature type="region of interest" description="Disordered" evidence="2">
    <location>
        <begin position="164"/>
        <end position="187"/>
    </location>
</feature>
<protein>
    <recommendedName>
        <fullName evidence="3">VPS9 domain-containing protein</fullName>
    </recommendedName>
</protein>
<accession>A0A8H3IR98</accession>
<organism evidence="4 5">
    <name type="scientific">Imshaugia aleurites</name>
    <dbReference type="NCBI Taxonomy" id="172621"/>
    <lineage>
        <taxon>Eukaryota</taxon>
        <taxon>Fungi</taxon>
        <taxon>Dikarya</taxon>
        <taxon>Ascomycota</taxon>
        <taxon>Pezizomycotina</taxon>
        <taxon>Lecanoromycetes</taxon>
        <taxon>OSLEUM clade</taxon>
        <taxon>Lecanoromycetidae</taxon>
        <taxon>Lecanorales</taxon>
        <taxon>Lecanorineae</taxon>
        <taxon>Parmeliaceae</taxon>
        <taxon>Imshaugia</taxon>
    </lineage>
</organism>
<comment type="caution">
    <text evidence="4">The sequence shown here is derived from an EMBL/GenBank/DDBJ whole genome shotgun (WGS) entry which is preliminary data.</text>
</comment>
<evidence type="ECO:0000313" key="5">
    <source>
        <dbReference type="Proteomes" id="UP000664534"/>
    </source>
</evidence>
<dbReference type="OrthoDB" id="7464126at2759"/>
<evidence type="ECO:0000256" key="1">
    <source>
        <dbReference type="ARBA" id="ARBA00007428"/>
    </source>
</evidence>
<dbReference type="GO" id="GO:0005769">
    <property type="term" value="C:early endosome"/>
    <property type="evidence" value="ECO:0007669"/>
    <property type="project" value="TreeGrafter"/>
</dbReference>
<feature type="compositionally biased region" description="Basic and acidic residues" evidence="2">
    <location>
        <begin position="564"/>
        <end position="573"/>
    </location>
</feature>
<dbReference type="GO" id="GO:0097422">
    <property type="term" value="C:tubular endosome"/>
    <property type="evidence" value="ECO:0007669"/>
    <property type="project" value="TreeGrafter"/>
</dbReference>
<feature type="region of interest" description="Disordered" evidence="2">
    <location>
        <begin position="222"/>
        <end position="272"/>
    </location>
</feature>
<evidence type="ECO:0000256" key="2">
    <source>
        <dbReference type="SAM" id="MobiDB-lite"/>
    </source>
</evidence>
<keyword evidence="5" id="KW-1185">Reference proteome</keyword>
<dbReference type="PANTHER" id="PTHR24170:SF1">
    <property type="entry name" value="DOMAIN PROTEIN, PUTATIVE (AFU_ORTHOLOGUE AFUA_1G09870)-RELATED"/>
    <property type="match status" value="1"/>
</dbReference>
<dbReference type="GO" id="GO:0005770">
    <property type="term" value="C:late endosome"/>
    <property type="evidence" value="ECO:0007669"/>
    <property type="project" value="TreeGrafter"/>
</dbReference>
<dbReference type="CDD" id="cd06093">
    <property type="entry name" value="PX_domain"/>
    <property type="match status" value="1"/>
</dbReference>
<feature type="compositionally biased region" description="Polar residues" evidence="2">
    <location>
        <begin position="249"/>
        <end position="260"/>
    </location>
</feature>
<dbReference type="InterPro" id="IPR037191">
    <property type="entry name" value="VPS9_dom_sf"/>
</dbReference>
<dbReference type="Proteomes" id="UP000664534">
    <property type="component" value="Unassembled WGS sequence"/>
</dbReference>
<dbReference type="PANTHER" id="PTHR24170">
    <property type="entry name" value="ANKYRIN REPEAT DOMAIN-CONTAINING PROTEIN 27"/>
    <property type="match status" value="1"/>
</dbReference>
<gene>
    <name evidence="4" type="ORF">IMSHALPRED_005850</name>
</gene>
<dbReference type="GO" id="GO:0030133">
    <property type="term" value="C:transport vesicle"/>
    <property type="evidence" value="ECO:0007669"/>
    <property type="project" value="TreeGrafter"/>
</dbReference>
<dbReference type="GO" id="GO:0005886">
    <property type="term" value="C:plasma membrane"/>
    <property type="evidence" value="ECO:0007669"/>
    <property type="project" value="TreeGrafter"/>
</dbReference>
<dbReference type="Gene3D" id="1.25.40.20">
    <property type="entry name" value="Ankyrin repeat-containing domain"/>
    <property type="match status" value="2"/>
</dbReference>
<sequence>MHSLNPYLRAFFKSALPSQCNPVNDHILLVPTSECLLTGKDRETNSTFADLAGSEEFLASHVLRMSGPTGPGSINMRDSRGKAKQFNTINGRTIVVKESFVYSNKGFRNLNQAQLLSDQLYYPDVLDAQQWLIYYISRPLVGSYEPIKITPAILPTLLKGLKPPAETPKDPLSGQTNAAPSSPVKKKDVRSFHDLLNNFPMIARQMQPGLEKLFKEFNNEMHDRPSTLSRKSSNTSRRSSTASSQTKTNGSIRSRYSNGHPTAPSIATIRVDEEEDHMRKTLETAVTAAIDLFQQVDKQQLSLLGATTDLTGPTVERIIERYVTEQVHDSTLFPVLRNSRRLEDLELESRIHQMQHIDISQVGIEIEDGRKGKEQMMDRLHQGVEEFRKLGVAGSPQQMMEILLATQKVVTSEQPIAKDLDSAIKNTIGSEGLEKAPLSMTMNADTLVSLLLVVVIRSQVRHLQARLSYMRNFIFVDDVESGEIGYALSTFEAVLSYLASDSGDLRKASRRNKRLWQATRSGDINAIKGIMDTGLDSVSQGDEISTLHEGPNENAISDSEDESEKGRFVGKENEKLPDHRLSTATTEDGNALESPTLAHVFPFQALKASRKGKHVSMDMRSLSNSSEYSFVSRTTTLDSKSSKIEGDTSIDTLAQTQDTDGNSVLMMAVEGRQPRTLEYLLSWEEYFSARFLLEDSNKEGTTLLSAAVQLAHTELIDILLHSIFQSRNAEDVVAYFARADRHGRTVAHYLFHAPYLIPQFSEILPWRRKDKNGQTPLLALCRSYDHTNYAEMVNDALQFATHEQGDGQPLHLDDHVDAKGNTLLHVVNDPALAIRILRHCDSDPNATNDKRFTPLMVASKYGRMDMVRALFSDQRVDVLAKELRGMTAVELAKDDEIRNRIDDMVLVSNVPAVDGRVTAVVRSFFVEDASIRLIIKSAVRNDNGMIGVTTCRRSMTDFENLAKWLSVEHPASWLPSIFNFRSPYQIASRPSRAVLQDIQVRLDKFLKIMLAHSTFSTHELLWEFILFPEIQPDMMAERSRKKAELRNENIREDYEPVEDARDISTFVEHARESIRGINHSAKSVIRRVASVRVGSSSMFPQVPQQYMPNRLLDFSIALDLCAKGFSTLAFLPSSHITALSRFTTCAQPVPSDPHKLFHQDILAISSTVLAILSSLARPHSLINSLVNIQKAVDRHDSSLRRSDRWPLGLLDETRKSIHADAQEKAEKSREELRTVGCELTYTQQTVAGELAGWQELHAKLGKRAIRALAERMVVREKDRLESMKRAVRGIVDINKKRSDDAA</sequence>
<feature type="region of interest" description="Disordered" evidence="2">
    <location>
        <begin position="540"/>
        <end position="573"/>
    </location>
</feature>
<evidence type="ECO:0000259" key="3">
    <source>
        <dbReference type="PROSITE" id="PS51205"/>
    </source>
</evidence>
<dbReference type="InterPro" id="IPR003123">
    <property type="entry name" value="VPS9"/>
</dbReference>
<proteinExistence type="inferred from homology"/>
<dbReference type="InterPro" id="IPR036871">
    <property type="entry name" value="PX_dom_sf"/>
</dbReference>
<dbReference type="GO" id="GO:0000149">
    <property type="term" value="F:SNARE binding"/>
    <property type="evidence" value="ECO:0007669"/>
    <property type="project" value="TreeGrafter"/>
</dbReference>
<feature type="compositionally biased region" description="Low complexity" evidence="2">
    <location>
        <begin position="226"/>
        <end position="248"/>
    </location>
</feature>
<dbReference type="GO" id="GO:0045022">
    <property type="term" value="P:early endosome to late endosome transport"/>
    <property type="evidence" value="ECO:0007669"/>
    <property type="project" value="TreeGrafter"/>
</dbReference>
<dbReference type="SUPFAM" id="SSF48403">
    <property type="entry name" value="Ankyrin repeat"/>
    <property type="match status" value="1"/>
</dbReference>
<feature type="domain" description="VPS9" evidence="3">
    <location>
        <begin position="341"/>
        <end position="507"/>
    </location>
</feature>
<comment type="similarity">
    <text evidence="1">Belongs to the UPF0507 family.</text>
</comment>
<evidence type="ECO:0000313" key="4">
    <source>
        <dbReference type="EMBL" id="CAF9923094.1"/>
    </source>
</evidence>
<dbReference type="Pfam" id="PF13857">
    <property type="entry name" value="Ank_5"/>
    <property type="match status" value="1"/>
</dbReference>
<dbReference type="GO" id="GO:0005085">
    <property type="term" value="F:guanyl-nucleotide exchange factor activity"/>
    <property type="evidence" value="ECO:0007669"/>
    <property type="project" value="TreeGrafter"/>
</dbReference>
<dbReference type="InterPro" id="IPR036770">
    <property type="entry name" value="Ankyrin_rpt-contain_sf"/>
</dbReference>
<dbReference type="Gene3D" id="3.30.1520.10">
    <property type="entry name" value="Phox-like domain"/>
    <property type="match status" value="1"/>
</dbReference>
<dbReference type="InterPro" id="IPR002110">
    <property type="entry name" value="Ankyrin_rpt"/>
</dbReference>
<dbReference type="EMBL" id="CAJPDT010000032">
    <property type="protein sequence ID" value="CAF9923094.1"/>
    <property type="molecule type" value="Genomic_DNA"/>
</dbReference>
<dbReference type="InterPro" id="IPR051248">
    <property type="entry name" value="UPF0507/Ank_repeat_27"/>
</dbReference>
<dbReference type="SMART" id="SM00248">
    <property type="entry name" value="ANK"/>
    <property type="match status" value="6"/>
</dbReference>
<dbReference type="SUPFAM" id="SSF109993">
    <property type="entry name" value="VPS9 domain"/>
    <property type="match status" value="1"/>
</dbReference>
<dbReference type="GO" id="GO:0035091">
    <property type="term" value="F:phosphatidylinositol binding"/>
    <property type="evidence" value="ECO:0007669"/>
    <property type="project" value="InterPro"/>
</dbReference>
<reference evidence="4" key="1">
    <citation type="submission" date="2021-03" db="EMBL/GenBank/DDBJ databases">
        <authorList>
            <person name="Tagirdzhanova G."/>
        </authorList>
    </citation>
    <scope>NUCLEOTIDE SEQUENCE</scope>
</reference>
<dbReference type="Pfam" id="PF02204">
    <property type="entry name" value="VPS9"/>
    <property type="match status" value="1"/>
</dbReference>
<dbReference type="PROSITE" id="PS51205">
    <property type="entry name" value="VPS9"/>
    <property type="match status" value="1"/>
</dbReference>
<dbReference type="SUPFAM" id="SSF64268">
    <property type="entry name" value="PX domain"/>
    <property type="match status" value="1"/>
</dbReference>
<dbReference type="FunFam" id="1.25.40.20:FF:000443">
    <property type="entry name" value="Putative vps9 domain protein"/>
    <property type="match status" value="1"/>
</dbReference>
<dbReference type="Gene3D" id="1.20.1050.80">
    <property type="entry name" value="VPS9 domain"/>
    <property type="match status" value="1"/>
</dbReference>